<dbReference type="EMBL" id="VIEB01001310">
    <property type="protein sequence ID" value="TQD73268.1"/>
    <property type="molecule type" value="Genomic_DNA"/>
</dbReference>
<dbReference type="Pfam" id="PF21737">
    <property type="entry name" value="DUF6865"/>
    <property type="match status" value="1"/>
</dbReference>
<sequence length="94" mass="10838">MAFAEAYNNLITFGFLKYRKIRNFMDNGLLCKEVCDELARELLIAISYPVPDQVLDLSFLPVVDRVVVANRDRHEKYVPELMSISNVQSLDIKT</sequence>
<dbReference type="PANTHER" id="PTHR35282:SF11">
    <property type="entry name" value="EG5651"/>
    <property type="match status" value="1"/>
</dbReference>
<evidence type="ECO:0000313" key="2">
    <source>
        <dbReference type="Proteomes" id="UP000315295"/>
    </source>
</evidence>
<evidence type="ECO:0000313" key="1">
    <source>
        <dbReference type="EMBL" id="TQD73268.1"/>
    </source>
</evidence>
<proteinExistence type="predicted"/>
<dbReference type="AlphaFoldDB" id="A0A540KGB5"/>
<name>A0A540KGB5_MALBA</name>
<gene>
    <name evidence="1" type="ORF">C1H46_041185</name>
</gene>
<accession>A0A540KGB5</accession>
<protein>
    <submittedName>
        <fullName evidence="1">Uncharacterized protein</fullName>
    </submittedName>
</protein>
<dbReference type="Proteomes" id="UP000315295">
    <property type="component" value="Unassembled WGS sequence"/>
</dbReference>
<keyword evidence="2" id="KW-1185">Reference proteome</keyword>
<reference evidence="1 2" key="1">
    <citation type="journal article" date="2019" name="G3 (Bethesda)">
        <title>Sequencing of a Wild Apple (Malus baccata) Genome Unravels the Differences Between Cultivated and Wild Apple Species Regarding Disease Resistance and Cold Tolerance.</title>
        <authorList>
            <person name="Chen X."/>
        </authorList>
    </citation>
    <scope>NUCLEOTIDE SEQUENCE [LARGE SCALE GENOMIC DNA]</scope>
    <source>
        <strain evidence="2">cv. Shandingzi</strain>
        <tissue evidence="1">Leaves</tissue>
    </source>
</reference>
<comment type="caution">
    <text evidence="1">The sequence shown here is derived from an EMBL/GenBank/DDBJ whole genome shotgun (WGS) entry which is preliminary data.</text>
</comment>
<dbReference type="PANTHER" id="PTHR35282">
    <property type="entry name" value="F5D14.24 PROTEIN"/>
    <property type="match status" value="1"/>
</dbReference>
<organism evidence="1 2">
    <name type="scientific">Malus baccata</name>
    <name type="common">Siberian crab apple</name>
    <name type="synonym">Pyrus baccata</name>
    <dbReference type="NCBI Taxonomy" id="106549"/>
    <lineage>
        <taxon>Eukaryota</taxon>
        <taxon>Viridiplantae</taxon>
        <taxon>Streptophyta</taxon>
        <taxon>Embryophyta</taxon>
        <taxon>Tracheophyta</taxon>
        <taxon>Spermatophyta</taxon>
        <taxon>Magnoliopsida</taxon>
        <taxon>eudicotyledons</taxon>
        <taxon>Gunneridae</taxon>
        <taxon>Pentapetalae</taxon>
        <taxon>rosids</taxon>
        <taxon>fabids</taxon>
        <taxon>Rosales</taxon>
        <taxon>Rosaceae</taxon>
        <taxon>Amygdaloideae</taxon>
        <taxon>Maleae</taxon>
        <taxon>Malus</taxon>
    </lineage>
</organism>
<dbReference type="InterPro" id="IPR049198">
    <property type="entry name" value="DUF6865"/>
</dbReference>